<sequence>MPFLVSASSPITASLLSLRSPFAIAIVKAAIDSHLFKRNPPIWVVGCSNESVHGQLHGGENTDSADTSIVAYSEEQFFYGVTGGVEWVASSRLGQADDVKLYSSCLHE</sequence>
<evidence type="ECO:0000313" key="1">
    <source>
        <dbReference type="EMBL" id="VDM55963.1"/>
    </source>
</evidence>
<proteinExistence type="predicted"/>
<dbReference type="Proteomes" id="UP000267027">
    <property type="component" value="Unassembled WGS sequence"/>
</dbReference>
<evidence type="ECO:0000313" key="2">
    <source>
        <dbReference type="Proteomes" id="UP000267027"/>
    </source>
</evidence>
<keyword evidence="2" id="KW-1185">Reference proteome</keyword>
<accession>A0A0R3PIZ5</accession>
<dbReference type="EMBL" id="UYYA01003813">
    <property type="protein sequence ID" value="VDM55963.1"/>
    <property type="molecule type" value="Genomic_DNA"/>
</dbReference>
<name>A0A0R3PIZ5_ANGCS</name>
<protein>
    <submittedName>
        <fullName evidence="3">FIST_C domain-containing protein</fullName>
    </submittedName>
</protein>
<evidence type="ECO:0000313" key="3">
    <source>
        <dbReference type="WBParaSite" id="ACOC_0000437701-mRNA-1"/>
    </source>
</evidence>
<dbReference type="AlphaFoldDB" id="A0A0R3PIZ5"/>
<organism evidence="3">
    <name type="scientific">Angiostrongylus costaricensis</name>
    <name type="common">Nematode worm</name>
    <dbReference type="NCBI Taxonomy" id="334426"/>
    <lineage>
        <taxon>Eukaryota</taxon>
        <taxon>Metazoa</taxon>
        <taxon>Ecdysozoa</taxon>
        <taxon>Nematoda</taxon>
        <taxon>Chromadorea</taxon>
        <taxon>Rhabditida</taxon>
        <taxon>Rhabditina</taxon>
        <taxon>Rhabditomorpha</taxon>
        <taxon>Strongyloidea</taxon>
        <taxon>Metastrongylidae</taxon>
        <taxon>Angiostrongylus</taxon>
    </lineage>
</organism>
<reference evidence="3" key="1">
    <citation type="submission" date="2017-02" db="UniProtKB">
        <authorList>
            <consortium name="WormBaseParasite"/>
        </authorList>
    </citation>
    <scope>IDENTIFICATION</scope>
</reference>
<reference evidence="1 2" key="2">
    <citation type="submission" date="2018-11" db="EMBL/GenBank/DDBJ databases">
        <authorList>
            <consortium name="Pathogen Informatics"/>
        </authorList>
    </citation>
    <scope>NUCLEOTIDE SEQUENCE [LARGE SCALE GENOMIC DNA]</scope>
    <source>
        <strain evidence="1 2">Costa Rica</strain>
    </source>
</reference>
<gene>
    <name evidence="1" type="ORF">ACOC_LOCUS4378</name>
</gene>
<dbReference type="WBParaSite" id="ACOC_0000437701-mRNA-1">
    <property type="protein sequence ID" value="ACOC_0000437701-mRNA-1"/>
    <property type="gene ID" value="ACOC_0000437701"/>
</dbReference>